<evidence type="ECO:0000313" key="2">
    <source>
        <dbReference type="Proteomes" id="UP000236950"/>
    </source>
</evidence>
<reference evidence="1 2" key="1">
    <citation type="submission" date="2014-01" db="EMBL/GenBank/DDBJ databases">
        <title>Comparative genomics of Petrotoga.</title>
        <authorList>
            <person name="Chow K."/>
            <person name="Charchuk R."/>
            <person name="Nesbo C.L."/>
        </authorList>
    </citation>
    <scope>NUCLEOTIDE SEQUENCE [LARGE SCALE GENOMIC DNA]</scope>
    <source>
        <strain evidence="1 2">DSM 16923</strain>
    </source>
</reference>
<protein>
    <submittedName>
        <fullName evidence="1">Uncharacterized protein</fullName>
    </submittedName>
</protein>
<dbReference type="SUPFAM" id="SSF140657">
    <property type="entry name" value="Hyaluronidase post-catalytic domain-like"/>
    <property type="match status" value="1"/>
</dbReference>
<organism evidence="1 2">
    <name type="scientific">Petrotoga halophila DSM 16923</name>
    <dbReference type="NCBI Taxonomy" id="1122953"/>
    <lineage>
        <taxon>Bacteria</taxon>
        <taxon>Thermotogati</taxon>
        <taxon>Thermotogota</taxon>
        <taxon>Thermotogae</taxon>
        <taxon>Petrotogales</taxon>
        <taxon>Petrotogaceae</taxon>
        <taxon>Petrotoga</taxon>
    </lineage>
</organism>
<dbReference type="Gene3D" id="1.20.58.460">
    <property type="entry name" value="Hyaluronidase post-catalytic domain-like"/>
    <property type="match status" value="1"/>
</dbReference>
<accession>A0A2S5EJ58</accession>
<comment type="caution">
    <text evidence="1">The sequence shown here is derived from an EMBL/GenBank/DDBJ whole genome shotgun (WGS) entry which is preliminary data.</text>
</comment>
<dbReference type="EMBL" id="JALY01000079">
    <property type="protein sequence ID" value="POZ93137.1"/>
    <property type="molecule type" value="Genomic_DNA"/>
</dbReference>
<sequence length="153" mass="18173">MLAEQTIADYLWNSQGYDPWCSWNKSIFNLVGSDLFEDMKLFSENFLKSRIFEETSIKLKSLIKEFENDPLNKGEELKEYLERLSNLERKLKYMKDEKLYEDIHPWLKKLSQLAEIASKLLSSNEKVEIKNEVDKLGSYVVCDGILERFIREF</sequence>
<gene>
    <name evidence="1" type="ORF">AA81_03410</name>
</gene>
<name>A0A2S5EJ58_9BACT</name>
<dbReference type="Proteomes" id="UP000236950">
    <property type="component" value="Unassembled WGS sequence"/>
</dbReference>
<dbReference type="AlphaFoldDB" id="A0A2S5EJ58"/>
<proteinExistence type="predicted"/>
<evidence type="ECO:0000313" key="1">
    <source>
        <dbReference type="EMBL" id="POZ93137.1"/>
    </source>
</evidence>
<keyword evidence="2" id="KW-1185">Reference proteome</keyword>